<organism evidence="2 3">
    <name type="scientific">Aphanizomenon flos-aquae FACHB-1040</name>
    <dbReference type="NCBI Taxonomy" id="2692887"/>
    <lineage>
        <taxon>Bacteria</taxon>
        <taxon>Bacillati</taxon>
        <taxon>Cyanobacteriota</taxon>
        <taxon>Cyanophyceae</taxon>
        <taxon>Nostocales</taxon>
        <taxon>Aphanizomenonaceae</taxon>
        <taxon>Aphanizomenon</taxon>
    </lineage>
</organism>
<dbReference type="EMBL" id="JACJQT010000003">
    <property type="protein sequence ID" value="MBD2277075.1"/>
    <property type="molecule type" value="Genomic_DNA"/>
</dbReference>
<protein>
    <submittedName>
        <fullName evidence="2">DUF4351 domain-containing protein</fullName>
    </submittedName>
</protein>
<reference evidence="2 3" key="1">
    <citation type="journal article" date="2020" name="ISME J.">
        <title>Comparative genomics reveals insights into cyanobacterial evolution and habitat adaptation.</title>
        <authorList>
            <person name="Chen M.Y."/>
            <person name="Teng W.K."/>
            <person name="Zhao L."/>
            <person name="Hu C.X."/>
            <person name="Zhou Y.K."/>
            <person name="Han B.P."/>
            <person name="Song L.R."/>
            <person name="Shu W.S."/>
        </authorList>
    </citation>
    <scope>NUCLEOTIDE SEQUENCE [LARGE SCALE GENOMIC DNA]</scope>
    <source>
        <strain evidence="2 3">FACHB-1040</strain>
    </source>
</reference>
<accession>A0ABR8BST6</accession>
<proteinExistence type="predicted"/>
<feature type="domain" description="DUF4351" evidence="1">
    <location>
        <begin position="3"/>
        <end position="30"/>
    </location>
</feature>
<keyword evidence="3" id="KW-1185">Reference proteome</keyword>
<dbReference type="RefSeq" id="WP_152540522.1">
    <property type="nucleotide sequence ID" value="NZ_JACJQT010000003.1"/>
</dbReference>
<dbReference type="InterPro" id="IPR025587">
    <property type="entry name" value="DUF4351"/>
</dbReference>
<evidence type="ECO:0000313" key="3">
    <source>
        <dbReference type="Proteomes" id="UP000606721"/>
    </source>
</evidence>
<dbReference type="Proteomes" id="UP000606721">
    <property type="component" value="Unassembled WGS sequence"/>
</dbReference>
<evidence type="ECO:0000259" key="1">
    <source>
        <dbReference type="Pfam" id="PF14261"/>
    </source>
</evidence>
<name>A0ABR8BST6_APHFL</name>
<gene>
    <name evidence="2" type="ORF">H6F99_01690</name>
</gene>
<evidence type="ECO:0000313" key="2">
    <source>
        <dbReference type="EMBL" id="MBD2277075.1"/>
    </source>
</evidence>
<sequence length="34" mass="3867">MTQELSGENLDEISEAILDFSQPDNLVIWMVNQS</sequence>
<dbReference type="Pfam" id="PF14261">
    <property type="entry name" value="DUF4351"/>
    <property type="match status" value="1"/>
</dbReference>
<comment type="caution">
    <text evidence="2">The sequence shown here is derived from an EMBL/GenBank/DDBJ whole genome shotgun (WGS) entry which is preliminary data.</text>
</comment>